<dbReference type="Gene3D" id="2.60.40.150">
    <property type="entry name" value="C2 domain"/>
    <property type="match status" value="1"/>
</dbReference>
<sequence>MVKSSSEPQYDHSASIQLHRPDLDVCTVRIEVWSLVGVLRRKQQLGWIALGLNSSSPDAQEHWQQMIQIRHLVELKTIDLYEFSFVTYSIFKCII</sequence>
<dbReference type="SUPFAM" id="SSF49562">
    <property type="entry name" value="C2 domain (Calcium/lipid-binding domain, CaLB)"/>
    <property type="match status" value="1"/>
</dbReference>
<organism evidence="1 2">
    <name type="scientific">Heterorhabditis bacteriophora</name>
    <name type="common">Entomopathogenic nematode worm</name>
    <dbReference type="NCBI Taxonomy" id="37862"/>
    <lineage>
        <taxon>Eukaryota</taxon>
        <taxon>Metazoa</taxon>
        <taxon>Ecdysozoa</taxon>
        <taxon>Nematoda</taxon>
        <taxon>Chromadorea</taxon>
        <taxon>Rhabditida</taxon>
        <taxon>Rhabditina</taxon>
        <taxon>Rhabditomorpha</taxon>
        <taxon>Strongyloidea</taxon>
        <taxon>Heterorhabditidae</taxon>
        <taxon>Heterorhabditis</taxon>
    </lineage>
</organism>
<dbReference type="Proteomes" id="UP000095283">
    <property type="component" value="Unplaced"/>
</dbReference>
<dbReference type="InterPro" id="IPR035892">
    <property type="entry name" value="C2_domain_sf"/>
</dbReference>
<keyword evidence="1" id="KW-1185">Reference proteome</keyword>
<evidence type="ECO:0000313" key="2">
    <source>
        <dbReference type="WBParaSite" id="Hba_01401"/>
    </source>
</evidence>
<dbReference type="WBParaSite" id="Hba_01401">
    <property type="protein sequence ID" value="Hba_01401"/>
    <property type="gene ID" value="Hba_01401"/>
</dbReference>
<reference evidence="2" key="1">
    <citation type="submission" date="2016-11" db="UniProtKB">
        <authorList>
            <consortium name="WormBaseParasite"/>
        </authorList>
    </citation>
    <scope>IDENTIFICATION</scope>
</reference>
<dbReference type="AlphaFoldDB" id="A0A1I7W9R6"/>
<evidence type="ECO:0000313" key="1">
    <source>
        <dbReference type="Proteomes" id="UP000095283"/>
    </source>
</evidence>
<accession>A0A1I7W9R6</accession>
<proteinExistence type="predicted"/>
<name>A0A1I7W9R6_HETBA</name>
<protein>
    <submittedName>
        <fullName evidence="2">C2 domain-containing protein</fullName>
    </submittedName>
</protein>